<sequence length="171" mass="18038">MAGTLYLVVSGASAPEGVPELVRLLRSAGWEVLVLSTPMGQRFHDLAELEALTGQPVRVDYRMPGTGRPLPPADRVLACPLTFNSTNKFAQGIADCFAIGLLCEMAGYGVPTVVVPWCKPELARHPAFQRSLAALRSMPSVTVLHDPASAPGGGMPGWHEVVRAVALPAGS</sequence>
<dbReference type="InterPro" id="IPR003382">
    <property type="entry name" value="Flavoprotein"/>
</dbReference>
<dbReference type="RefSeq" id="WP_379873566.1">
    <property type="nucleotide sequence ID" value="NZ_JBHTBH010000014.1"/>
</dbReference>
<dbReference type="EMBL" id="JBHTBH010000014">
    <property type="protein sequence ID" value="MFC7330929.1"/>
    <property type="molecule type" value="Genomic_DNA"/>
</dbReference>
<dbReference type="Proteomes" id="UP001596540">
    <property type="component" value="Unassembled WGS sequence"/>
</dbReference>
<dbReference type="Gene3D" id="3.40.50.1950">
    <property type="entry name" value="Flavin prenyltransferase-like"/>
    <property type="match status" value="1"/>
</dbReference>
<gene>
    <name evidence="2" type="ORF">ACFQRF_24645</name>
</gene>
<evidence type="ECO:0000313" key="3">
    <source>
        <dbReference type="Proteomes" id="UP001596540"/>
    </source>
</evidence>
<comment type="caution">
    <text evidence="2">The sequence shown here is derived from an EMBL/GenBank/DDBJ whole genome shotgun (WGS) entry which is preliminary data.</text>
</comment>
<reference evidence="3" key="1">
    <citation type="journal article" date="2019" name="Int. J. Syst. Evol. Microbiol.">
        <title>The Global Catalogue of Microorganisms (GCM) 10K type strain sequencing project: providing services to taxonomists for standard genome sequencing and annotation.</title>
        <authorList>
            <consortium name="The Broad Institute Genomics Platform"/>
            <consortium name="The Broad Institute Genome Sequencing Center for Infectious Disease"/>
            <person name="Wu L."/>
            <person name="Ma J."/>
        </authorList>
    </citation>
    <scope>NUCLEOTIDE SEQUENCE [LARGE SCALE GENOMIC DNA]</scope>
    <source>
        <strain evidence="3">CGMCC 4.7382</strain>
    </source>
</reference>
<protein>
    <submittedName>
        <fullName evidence="2">Flavoprotein</fullName>
    </submittedName>
</protein>
<dbReference type="SUPFAM" id="SSF52507">
    <property type="entry name" value="Homo-oligomeric flavin-containing Cys decarboxylases, HFCD"/>
    <property type="match status" value="1"/>
</dbReference>
<feature type="domain" description="Flavoprotein" evidence="1">
    <location>
        <begin position="5"/>
        <end position="163"/>
    </location>
</feature>
<dbReference type="Pfam" id="PF02441">
    <property type="entry name" value="Flavoprotein"/>
    <property type="match status" value="1"/>
</dbReference>
<name>A0ABW2KLU7_9ACTN</name>
<organism evidence="2 3">
    <name type="scientific">Marinactinospora rubrisoli</name>
    <dbReference type="NCBI Taxonomy" id="2715399"/>
    <lineage>
        <taxon>Bacteria</taxon>
        <taxon>Bacillati</taxon>
        <taxon>Actinomycetota</taxon>
        <taxon>Actinomycetes</taxon>
        <taxon>Streptosporangiales</taxon>
        <taxon>Nocardiopsidaceae</taxon>
        <taxon>Marinactinospora</taxon>
    </lineage>
</organism>
<dbReference type="InterPro" id="IPR036551">
    <property type="entry name" value="Flavin_trans-like"/>
</dbReference>
<evidence type="ECO:0000259" key="1">
    <source>
        <dbReference type="Pfam" id="PF02441"/>
    </source>
</evidence>
<accession>A0ABW2KLU7</accession>
<proteinExistence type="predicted"/>
<evidence type="ECO:0000313" key="2">
    <source>
        <dbReference type="EMBL" id="MFC7330929.1"/>
    </source>
</evidence>
<keyword evidence="3" id="KW-1185">Reference proteome</keyword>